<proteinExistence type="predicted"/>
<feature type="region of interest" description="Disordered" evidence="1">
    <location>
        <begin position="115"/>
        <end position="135"/>
    </location>
</feature>
<sequence length="135" mass="15463">MARIPIAVTKAQFEEHFLPHLSTAKRGYVSEIPLYKIFNYIIYKLRTGCQWEFLPMDTTDDGTPEASYQVPYYHFRKWSRDGSMQRLFDASIMTIKGELNLSELNLDGSHSAAKKGAKKSVTKAARKPRPAISYQ</sequence>
<evidence type="ECO:0000313" key="3">
    <source>
        <dbReference type="EMBL" id="CAA9288829.1"/>
    </source>
</evidence>
<dbReference type="EMBL" id="CADCTR010001273">
    <property type="protein sequence ID" value="CAA9288829.1"/>
    <property type="molecule type" value="Genomic_DNA"/>
</dbReference>
<feature type="compositionally biased region" description="Basic residues" evidence="1">
    <location>
        <begin position="115"/>
        <end position="129"/>
    </location>
</feature>
<protein>
    <recommendedName>
        <fullName evidence="2">Insertion element IS402-like domain-containing protein</fullName>
    </recommendedName>
</protein>
<accession>A0A6J4JVR3</accession>
<dbReference type="Pfam" id="PF13340">
    <property type="entry name" value="DUF4096"/>
    <property type="match status" value="1"/>
</dbReference>
<feature type="domain" description="Insertion element IS402-like" evidence="2">
    <location>
        <begin position="15"/>
        <end position="88"/>
    </location>
</feature>
<organism evidence="3">
    <name type="scientific">uncultured Chloroflexia bacterium</name>
    <dbReference type="NCBI Taxonomy" id="1672391"/>
    <lineage>
        <taxon>Bacteria</taxon>
        <taxon>Bacillati</taxon>
        <taxon>Chloroflexota</taxon>
        <taxon>Chloroflexia</taxon>
        <taxon>environmental samples</taxon>
    </lineage>
</organism>
<evidence type="ECO:0000259" key="2">
    <source>
        <dbReference type="Pfam" id="PF13340"/>
    </source>
</evidence>
<dbReference type="InterPro" id="IPR025161">
    <property type="entry name" value="IS402-like_dom"/>
</dbReference>
<reference evidence="3" key="1">
    <citation type="submission" date="2020-02" db="EMBL/GenBank/DDBJ databases">
        <authorList>
            <person name="Meier V. D."/>
        </authorList>
    </citation>
    <scope>NUCLEOTIDE SEQUENCE</scope>
    <source>
        <strain evidence="3">AVDCRST_MAG93</strain>
    </source>
</reference>
<name>A0A6J4JVR3_9CHLR</name>
<dbReference type="AlphaFoldDB" id="A0A6J4JVR3"/>
<evidence type="ECO:0000256" key="1">
    <source>
        <dbReference type="SAM" id="MobiDB-lite"/>
    </source>
</evidence>
<gene>
    <name evidence="3" type="ORF">AVDCRST_MAG93-3740</name>
</gene>